<protein>
    <recommendedName>
        <fullName evidence="3">RCC1-like domain-containing protein</fullName>
    </recommendedName>
</protein>
<comment type="caution">
    <text evidence="4">The sequence shown here is derived from an EMBL/GenBank/DDBJ whole genome shotgun (WGS) entry which is preliminary data.</text>
</comment>
<dbReference type="InterPro" id="IPR000408">
    <property type="entry name" value="Reg_chr_condens"/>
</dbReference>
<dbReference type="Pfam" id="PF00415">
    <property type="entry name" value="RCC1"/>
    <property type="match status" value="2"/>
</dbReference>
<dbReference type="PRINTS" id="PR00633">
    <property type="entry name" value="RCCNDNSATION"/>
</dbReference>
<dbReference type="Gene3D" id="2.130.10.30">
    <property type="entry name" value="Regulator of chromosome condensation 1/beta-lactamase-inhibitor protein II"/>
    <property type="match status" value="4"/>
</dbReference>
<organism evidence="4 5">
    <name type="scientific">Arthrobacter ramosus</name>
    <dbReference type="NCBI Taxonomy" id="1672"/>
    <lineage>
        <taxon>Bacteria</taxon>
        <taxon>Bacillati</taxon>
        <taxon>Actinomycetota</taxon>
        <taxon>Actinomycetes</taxon>
        <taxon>Micrococcales</taxon>
        <taxon>Micrococcaceae</taxon>
        <taxon>Arthrobacter</taxon>
    </lineage>
</organism>
<name>A0ABV5XXM7_ARTRM</name>
<dbReference type="InterPro" id="IPR058923">
    <property type="entry name" value="RCC1-like_dom"/>
</dbReference>
<keyword evidence="2" id="KW-0677">Repeat</keyword>
<sequence length="1229" mass="121368">MSFEDFMVSLRARLRRGATGVAAVLGVLLMLSGLAAPGAGAAGTGGSATAPVAVVGTSARPTAAGAFIPISPARLLDTRTSTPVGPDGTVSFQVGGVNGIPASVSTVVFNLTVTSPQSFGFITAYASGATRPNSSNVNFAAGQTVPNSVTVPVGGDGKVTLFNRSSGSTQLIADVAGYYLAGTPTVPGAFVPIAPARLLDTRGSTPAGPDGTVSFQVGGVGGIPAMVSAVSFNLTVANPTSFGFITAYASGTTRPNSSNINFATDQTVPNSVTVPVGVDGKVILFNRSSGSTQLIADVAGYFLAGTPSAPGAFVPVTPARLLDTRSSAPAGPDGTVSFRVGGVGGIPPNVAAAVFNLTVTGPQSFGFITAYASGSIRPNASNVNFASGQTVPSSVTVPVGADGKVTLFNRSDGATQLIADVAGYYLPSASSSSAVTWGNNQSSQLGNGTTPYLASPAGVAGLSGVKSFAGDGSTSYALLADGTVRAWGSNQSGQLGNGTTNDSSTPVQVQGLTGVTSIAINGRTAYALLGDGTVRAWGESSSGQLGGGITFSSTPLQVQGLTGVTAVTATYYGAYALLNDGTVRAWGSNFVGQLGNGTTGSGSSTPVQVVGLTGVAAVIASDFSAYALLSDGTVRTWGDNSSGQLGSGTSANSSNTPVQVQGLSGVTSIVANNYNAYALVADRTVRSWGANGSGQLGNGTTSESYTPVRVQGISNVSSMAAGKGSAYAVLGDGTARAWGLNQSGQLGNGTTTNSTTAVQLSGLTAAASITADKGDSNNPVAYAVLRDGTVRAWGVNPTGQLGNGATANSNVPTQVTGLTGLAGAASISAARGTAFAVLADGTIRAWGDNYNHQLGVTGTTSFSSVPLGITGLSGVVMGAQSPGTKYAALINGTVWAWGGNSFGQLGNGTTTDSSVPVQVSGLSGVVSITASGGTAYALLGNGTVWAWGDNSSGQLGNATTSNSSIPVQVLGVAKASSITANGDSAYAVLNDGTVRAWGSNQSGQLGNGTNAVSNTPVQVSGLAGVSAITASYGTAYALLTDGTVRAWGYNGYGQLGNGTNANGNTPVQVQGLTGAVSLTANGGTAYAVVGNGTVFAWGFGAYGELGNGTANSSTPVQVQGLTAVTSVTASEISAYAVLSDGTVRAWGANWYGQLGNGTATDSRTPVQVQGLTGVSSMACNLHDAFAVLNDGTVRAWGDNLQGQLGNSTTSSGNIPVQVQGLTGVTSLWL</sequence>
<gene>
    <name evidence="4" type="ORF">ACFFP1_08080</name>
</gene>
<evidence type="ECO:0000256" key="1">
    <source>
        <dbReference type="ARBA" id="ARBA00022658"/>
    </source>
</evidence>
<evidence type="ECO:0000256" key="2">
    <source>
        <dbReference type="ARBA" id="ARBA00022737"/>
    </source>
</evidence>
<feature type="domain" description="RCC1-like" evidence="3">
    <location>
        <begin position="433"/>
        <end position="724"/>
    </location>
</feature>
<dbReference type="RefSeq" id="WP_234752846.1">
    <property type="nucleotide sequence ID" value="NZ_BAAAWN010000001.1"/>
</dbReference>
<evidence type="ECO:0000313" key="5">
    <source>
        <dbReference type="Proteomes" id="UP001589702"/>
    </source>
</evidence>
<reference evidence="4 5" key="1">
    <citation type="submission" date="2024-09" db="EMBL/GenBank/DDBJ databases">
        <authorList>
            <person name="Sun Q."/>
            <person name="Mori K."/>
        </authorList>
    </citation>
    <scope>NUCLEOTIDE SEQUENCE [LARGE SCALE GENOMIC DNA]</scope>
    <source>
        <strain evidence="4 5">JCM 1334</strain>
    </source>
</reference>
<keyword evidence="5" id="KW-1185">Reference proteome</keyword>
<dbReference type="PANTHER" id="PTHR45982:SF1">
    <property type="entry name" value="REGULATOR OF CHROMOSOME CONDENSATION"/>
    <property type="match status" value="1"/>
</dbReference>
<dbReference type="PROSITE" id="PS50012">
    <property type="entry name" value="RCC1_3"/>
    <property type="match status" value="14"/>
</dbReference>
<keyword evidence="1" id="KW-0344">Guanine-nucleotide releasing factor</keyword>
<evidence type="ECO:0000259" key="3">
    <source>
        <dbReference type="Pfam" id="PF25390"/>
    </source>
</evidence>
<proteinExistence type="predicted"/>
<dbReference type="InterPro" id="IPR009091">
    <property type="entry name" value="RCC1/BLIP-II"/>
</dbReference>
<dbReference type="EMBL" id="JBHMBC010000010">
    <property type="protein sequence ID" value="MFB9819459.1"/>
    <property type="molecule type" value="Genomic_DNA"/>
</dbReference>
<dbReference type="Pfam" id="PF25390">
    <property type="entry name" value="WD40_RLD"/>
    <property type="match status" value="2"/>
</dbReference>
<feature type="domain" description="RCC1-like" evidence="3">
    <location>
        <begin position="825"/>
        <end position="1129"/>
    </location>
</feature>
<dbReference type="SUPFAM" id="SSF50985">
    <property type="entry name" value="RCC1/BLIP-II"/>
    <property type="match status" value="2"/>
</dbReference>
<dbReference type="Proteomes" id="UP001589702">
    <property type="component" value="Unassembled WGS sequence"/>
</dbReference>
<accession>A0ABV5XXM7</accession>
<evidence type="ECO:0000313" key="4">
    <source>
        <dbReference type="EMBL" id="MFB9819459.1"/>
    </source>
</evidence>
<dbReference type="InterPro" id="IPR051553">
    <property type="entry name" value="Ran_GTPase-activating"/>
</dbReference>
<dbReference type="PANTHER" id="PTHR45982">
    <property type="entry name" value="REGULATOR OF CHROMOSOME CONDENSATION"/>
    <property type="match status" value="1"/>
</dbReference>